<accession>A0A5R9AFH2</accession>
<evidence type="ECO:0000256" key="1">
    <source>
        <dbReference type="SAM" id="Phobius"/>
    </source>
</evidence>
<dbReference type="AlphaFoldDB" id="A0A5R9AFH2"/>
<keyword evidence="1" id="KW-0812">Transmembrane</keyword>
<organism evidence="2 3">
    <name type="scientific">Pseudomonas nitroreducens</name>
    <dbReference type="NCBI Taxonomy" id="46680"/>
    <lineage>
        <taxon>Bacteria</taxon>
        <taxon>Pseudomonadati</taxon>
        <taxon>Pseudomonadota</taxon>
        <taxon>Gammaproteobacteria</taxon>
        <taxon>Pseudomonadales</taxon>
        <taxon>Pseudomonadaceae</taxon>
        <taxon>Pseudomonas</taxon>
    </lineage>
</organism>
<keyword evidence="1" id="KW-1133">Transmembrane helix</keyword>
<proteinExistence type="predicted"/>
<evidence type="ECO:0000313" key="2">
    <source>
        <dbReference type="EMBL" id="TLP76576.1"/>
    </source>
</evidence>
<sequence>MKPDGLLNEYMSSLVSGIRFVLLMIVSGLIAGKLERFFYFKSPIAFILILFPVYFALEGLLSLFKRRSKKKAKEIQRGGYD</sequence>
<dbReference type="Proteomes" id="UP000307510">
    <property type="component" value="Unassembled WGS sequence"/>
</dbReference>
<evidence type="ECO:0000313" key="3">
    <source>
        <dbReference type="Proteomes" id="UP000307510"/>
    </source>
</evidence>
<feature type="transmembrane region" description="Helical" evidence="1">
    <location>
        <begin position="12"/>
        <end position="32"/>
    </location>
</feature>
<keyword evidence="1" id="KW-0472">Membrane</keyword>
<reference evidence="2 3" key="1">
    <citation type="submission" date="2019-05" db="EMBL/GenBank/DDBJ databases">
        <authorList>
            <person name="Moore K."/>
            <person name="O'Neill P."/>
            <person name="Farbos A."/>
            <person name="Studholme D.J."/>
        </authorList>
    </citation>
    <scope>NUCLEOTIDE SEQUENCE [LARGE SCALE GENOMIC DNA]</scope>
    <source>
        <strain evidence="2 3">DSM 9128</strain>
    </source>
</reference>
<dbReference type="RefSeq" id="WP_138213528.1">
    <property type="nucleotide sequence ID" value="NZ_VASG01000002.1"/>
</dbReference>
<name>A0A5R9AFH2_PSENT</name>
<comment type="caution">
    <text evidence="2">The sequence shown here is derived from an EMBL/GenBank/DDBJ whole genome shotgun (WGS) entry which is preliminary data.</text>
</comment>
<feature type="transmembrane region" description="Helical" evidence="1">
    <location>
        <begin position="44"/>
        <end position="64"/>
    </location>
</feature>
<dbReference type="EMBL" id="VASG01000002">
    <property type="protein sequence ID" value="TLP76576.1"/>
    <property type="molecule type" value="Genomic_DNA"/>
</dbReference>
<reference evidence="3" key="2">
    <citation type="submission" date="2019-06" db="EMBL/GenBank/DDBJ databases">
        <title>AzeR, a transcriptional regulator that responds to azelaic acid in Pseudomonas nitroreducens.</title>
        <authorList>
            <person name="Bez C."/>
            <person name="Javvadi S.G."/>
            <person name="Bertani I."/>
            <person name="Devescovi G."/>
            <person name="Studholme D.J."/>
            <person name="Geller A."/>
            <person name="Levy A."/>
            <person name="Venturi V."/>
        </authorList>
    </citation>
    <scope>NUCLEOTIDE SEQUENCE [LARGE SCALE GENOMIC DNA]</scope>
    <source>
        <strain evidence="3">DSM 9128</strain>
    </source>
</reference>
<gene>
    <name evidence="2" type="ORF">FEA48_09280</name>
</gene>
<protein>
    <submittedName>
        <fullName evidence="2">Uncharacterized protein</fullName>
    </submittedName>
</protein>